<evidence type="ECO:0000313" key="2">
    <source>
        <dbReference type="Proteomes" id="UP000042527"/>
    </source>
</evidence>
<keyword evidence="2" id="KW-1185">Reference proteome</keyword>
<organism evidence="1 2">
    <name type="scientific">Treponema phagedenis</name>
    <dbReference type="NCBI Taxonomy" id="162"/>
    <lineage>
        <taxon>Bacteria</taxon>
        <taxon>Pseudomonadati</taxon>
        <taxon>Spirochaetota</taxon>
        <taxon>Spirochaetia</taxon>
        <taxon>Spirochaetales</taxon>
        <taxon>Treponemataceae</taxon>
        <taxon>Treponema</taxon>
    </lineage>
</organism>
<accession>A0A0B7GV71</accession>
<dbReference type="EMBL" id="CDNC01000003">
    <property type="protein sequence ID" value="CEM60870.1"/>
    <property type="molecule type" value="Genomic_DNA"/>
</dbReference>
<evidence type="ECO:0000313" key="1">
    <source>
        <dbReference type="EMBL" id="CEM60870.1"/>
    </source>
</evidence>
<dbReference type="Proteomes" id="UP000042527">
    <property type="component" value="Unassembled WGS sequence"/>
</dbReference>
<protein>
    <submittedName>
        <fullName evidence="1">Uncharacterized protein</fullName>
    </submittedName>
</protein>
<reference evidence="2" key="1">
    <citation type="submission" date="2015-01" db="EMBL/GenBank/DDBJ databases">
        <authorList>
            <person name="Manzoor Shahid"/>
            <person name="Zubair Saima"/>
        </authorList>
    </citation>
    <scope>NUCLEOTIDE SEQUENCE [LARGE SCALE GENOMIC DNA]</scope>
    <source>
        <strain evidence="2">V1</strain>
    </source>
</reference>
<sequence length="39" mass="4480">MSPPVKIIYKIIPLKMSIFKGNFLTPLRCFSVSTGYLKF</sequence>
<dbReference type="AlphaFoldDB" id="A0A0B7GV71"/>
<gene>
    <name evidence="1" type="ORF">TPHV1_110096</name>
</gene>
<name>A0A0B7GV71_TREPH</name>
<proteinExistence type="predicted"/>